<protein>
    <recommendedName>
        <fullName evidence="4">FeoB-associated Cys-rich membrane protein</fullName>
    </recommendedName>
</protein>
<organism evidence="2 3">
    <name type="scientific">candidate division TA06 bacterium DG_24</name>
    <dbReference type="NCBI Taxonomy" id="1703770"/>
    <lineage>
        <taxon>Bacteria</taxon>
        <taxon>Bacteria division TA06</taxon>
    </lineage>
</organism>
<gene>
    <name evidence="2" type="ORF">AMJ39_07590</name>
</gene>
<accession>A0A0S7WQY9</accession>
<evidence type="ECO:0008006" key="4">
    <source>
        <dbReference type="Google" id="ProtNLM"/>
    </source>
</evidence>
<evidence type="ECO:0000313" key="3">
    <source>
        <dbReference type="Proteomes" id="UP000052008"/>
    </source>
</evidence>
<evidence type="ECO:0000313" key="2">
    <source>
        <dbReference type="EMBL" id="KPJ52550.1"/>
    </source>
</evidence>
<feature type="transmembrane region" description="Helical" evidence="1">
    <location>
        <begin position="6"/>
        <end position="23"/>
    </location>
</feature>
<keyword evidence="1" id="KW-0812">Transmembrane</keyword>
<keyword evidence="1" id="KW-1133">Transmembrane helix</keyword>
<reference evidence="2 3" key="1">
    <citation type="journal article" date="2015" name="Microbiome">
        <title>Genomic resolution of linkages in carbon, nitrogen, and sulfur cycling among widespread estuary sediment bacteria.</title>
        <authorList>
            <person name="Baker B.J."/>
            <person name="Lazar C.S."/>
            <person name="Teske A.P."/>
            <person name="Dick G.J."/>
        </authorList>
    </citation>
    <scope>NUCLEOTIDE SEQUENCE [LARGE SCALE GENOMIC DNA]</scope>
    <source>
        <strain evidence="2">DG_24</strain>
    </source>
</reference>
<dbReference type="EMBL" id="LIZS01000053">
    <property type="protein sequence ID" value="KPJ52550.1"/>
    <property type="molecule type" value="Genomic_DNA"/>
</dbReference>
<name>A0A0S7WQY9_UNCT6</name>
<dbReference type="STRING" id="1703770.AMJ39_07590"/>
<evidence type="ECO:0000256" key="1">
    <source>
        <dbReference type="SAM" id="Phobius"/>
    </source>
</evidence>
<keyword evidence="1" id="KW-0472">Membrane</keyword>
<comment type="caution">
    <text evidence="2">The sequence shown here is derived from an EMBL/GenBank/DDBJ whole genome shotgun (WGS) entry which is preliminary data.</text>
</comment>
<proteinExistence type="predicted"/>
<sequence>MWEKVIVTAIGLGAGILLARHLARLTRNPSEPRCDNCTSGGCDEDTSCSMAHGNTARQNSTPSER</sequence>
<dbReference type="AlphaFoldDB" id="A0A0S7WQY9"/>
<dbReference type="Proteomes" id="UP000052008">
    <property type="component" value="Unassembled WGS sequence"/>
</dbReference>